<feature type="region of interest" description="Disordered" evidence="1">
    <location>
        <begin position="1"/>
        <end position="145"/>
    </location>
</feature>
<gene>
    <name evidence="2" type="ORF">AVL62_13880</name>
</gene>
<dbReference type="OrthoDB" id="3212066at2"/>
<evidence type="ECO:0000313" key="2">
    <source>
        <dbReference type="EMBL" id="KUG52421.1"/>
    </source>
</evidence>
<proteinExistence type="predicted"/>
<comment type="caution">
    <text evidence="2">The sequence shown here is derived from an EMBL/GenBank/DDBJ whole genome shotgun (WGS) entry which is preliminary data.</text>
</comment>
<name>A0A0W8I3E9_9MICO</name>
<protein>
    <recommendedName>
        <fullName evidence="4">DUF5709 domain-containing protein</fullName>
    </recommendedName>
</protein>
<evidence type="ECO:0000313" key="3">
    <source>
        <dbReference type="Proteomes" id="UP000054837"/>
    </source>
</evidence>
<feature type="compositionally biased region" description="Acidic residues" evidence="1">
    <location>
        <begin position="1"/>
        <end position="27"/>
    </location>
</feature>
<dbReference type="Proteomes" id="UP000054837">
    <property type="component" value="Unassembled WGS sequence"/>
</dbReference>
<feature type="compositionally biased region" description="Acidic residues" evidence="1">
    <location>
        <begin position="50"/>
        <end position="59"/>
    </location>
</feature>
<evidence type="ECO:0000256" key="1">
    <source>
        <dbReference type="SAM" id="MobiDB-lite"/>
    </source>
</evidence>
<feature type="compositionally biased region" description="Basic and acidic residues" evidence="1">
    <location>
        <begin position="77"/>
        <end position="90"/>
    </location>
</feature>
<dbReference type="AlphaFoldDB" id="A0A0W8I3E9"/>
<accession>A0A0W8I3E9</accession>
<organism evidence="2 3">
    <name type="scientific">Serinicoccus chungangensis</name>
    <dbReference type="NCBI Taxonomy" id="767452"/>
    <lineage>
        <taxon>Bacteria</taxon>
        <taxon>Bacillati</taxon>
        <taxon>Actinomycetota</taxon>
        <taxon>Actinomycetes</taxon>
        <taxon>Micrococcales</taxon>
        <taxon>Ornithinimicrobiaceae</taxon>
        <taxon>Serinicoccus</taxon>
    </lineage>
</organism>
<sequence length="145" mass="15488">MSENPYEDESGIPDYSPEQEAEAEVNLDEPSSTADVAWSPPDRRPVSSEFADDDASEETIDQRIAQELPEEGTSYGRPEHGGEDTTREPELLGGDDPDAIPADQDILGGDAGEDVGQPEAGAGDAAEEAAMHVTEGEWDSTDERP</sequence>
<dbReference type="EMBL" id="LQBL01000030">
    <property type="protein sequence ID" value="KUG52421.1"/>
    <property type="molecule type" value="Genomic_DNA"/>
</dbReference>
<reference evidence="2 3" key="1">
    <citation type="submission" date="2015-12" db="EMBL/GenBank/DDBJ databases">
        <title>Serinicoccus chungangenesis strain CD08_5 genome sequencing and assembly.</title>
        <authorList>
            <person name="Chander A.M."/>
            <person name="Kaur G."/>
            <person name="Nair G.R."/>
            <person name="Dhawan D.K."/>
            <person name="Kochhar R.K."/>
            <person name="Mayilraj S."/>
            <person name="Bhadada S.K."/>
        </authorList>
    </citation>
    <scope>NUCLEOTIDE SEQUENCE [LARGE SCALE GENOMIC DNA]</scope>
    <source>
        <strain evidence="2 3">CD08_5</strain>
    </source>
</reference>
<evidence type="ECO:0008006" key="4">
    <source>
        <dbReference type="Google" id="ProtNLM"/>
    </source>
</evidence>
<feature type="compositionally biased region" description="Acidic residues" evidence="1">
    <location>
        <begin position="136"/>
        <end position="145"/>
    </location>
</feature>
<keyword evidence="3" id="KW-1185">Reference proteome</keyword>
<dbReference type="RefSeq" id="WP_058891957.1">
    <property type="nucleotide sequence ID" value="NZ_LQBL01000030.1"/>
</dbReference>